<dbReference type="Gramene" id="ERN20205">
    <property type="protein sequence ID" value="ERN20205"/>
    <property type="gene ID" value="AMTR_s00066p00128970"/>
</dbReference>
<dbReference type="GO" id="GO:0030245">
    <property type="term" value="P:cellulose catabolic process"/>
    <property type="evidence" value="ECO:0007669"/>
    <property type="project" value="UniProtKB-KW"/>
</dbReference>
<evidence type="ECO:0000256" key="3">
    <source>
        <dbReference type="ARBA" id="ARBA00022801"/>
    </source>
</evidence>
<keyword evidence="6 8" id="KW-0326">Glycosidase</keyword>
<dbReference type="InterPro" id="IPR033126">
    <property type="entry name" value="Glyco_hydro_9_Asp/Glu_AS"/>
</dbReference>
<dbReference type="FunFam" id="1.50.10.10:FF:000020">
    <property type="entry name" value="Endoglucanase"/>
    <property type="match status" value="1"/>
</dbReference>
<evidence type="ECO:0000313" key="15">
    <source>
        <dbReference type="Proteomes" id="UP000017836"/>
    </source>
</evidence>
<dbReference type="STRING" id="13333.U5DDA8"/>
<reference evidence="15" key="1">
    <citation type="journal article" date="2013" name="Science">
        <title>The Amborella genome and the evolution of flowering plants.</title>
        <authorList>
            <consortium name="Amborella Genome Project"/>
        </authorList>
    </citation>
    <scope>NUCLEOTIDE SEQUENCE [LARGE SCALE GENOMIC DNA]</scope>
</reference>
<sequence>MHGGNHWGGSFEIHGDSATDDERSRNMDIDRAALSHHSHSQNLDETQQSWLLGPSEPKKNKYIDLGCVVCSRKAFRYSVWTVVIALVVIVLPIVIVKSLPKHHPKPPKPDNYTLALHKALMFFNAQKSGRLPRSNGVPWRHDSGLQDGSDAKDVKGGLVGGYYDAGDNIKFGFPMAFSMSMLGWTVVEYAHKYKAIGEYDHVRELIRWGTDYILQTFNSSSNNINHIYSQVGSARNGSTTPDDHYCWERPEDMDYPRRSLASSSAPDLGAEMAAALSAASIVFRDDPVYSERLSHAAETVFKFARDQGHRNRYSAGNPDIEPFYNSTDYFDEHMWGAAWLYYATGNSSYLALATNPGIARNAHNADGGPDKGVLSWDNKIPAAQLLLLRLRMFLNPGYPYEEMLKSYSNITGLYMCSYLKRFNVFNFTQGGLIQLNHGRPQTLQYAANAAFLANLYADYMNATGVPGWFCGPYYFSAIVLRQFAQSQINYILGDNPRKMSYVVGYGSNYPKHVHHRGASIPNNQKTTCTGGWKWRDSNNPNPNTITGAMVGGPDRFDQFRDVRSNYNYTEPTLAGNAGLVAALISLTGSGGGGIDTNKIFSGIPPLFPVSPPPPPPWKP</sequence>
<dbReference type="Pfam" id="PF00759">
    <property type="entry name" value="Glyco_hydro_9"/>
    <property type="match status" value="1"/>
</dbReference>
<dbReference type="Proteomes" id="UP000017836">
    <property type="component" value="Unassembled WGS sequence"/>
</dbReference>
<feature type="active site" evidence="8">
    <location>
        <position position="514"/>
    </location>
</feature>
<dbReference type="OMA" id="MCSYLHQ"/>
<feature type="active site" evidence="9">
    <location>
        <position position="570"/>
    </location>
</feature>
<feature type="domain" description="Glycoside hydrolase family 9" evidence="13">
    <location>
        <begin position="112"/>
        <end position="583"/>
    </location>
</feature>
<keyword evidence="12" id="KW-1133">Transmembrane helix</keyword>
<dbReference type="eggNOG" id="ENOG502QSIM">
    <property type="taxonomic scope" value="Eukaryota"/>
</dbReference>
<evidence type="ECO:0000256" key="5">
    <source>
        <dbReference type="ARBA" id="ARBA00023277"/>
    </source>
</evidence>
<evidence type="ECO:0000256" key="12">
    <source>
        <dbReference type="SAM" id="Phobius"/>
    </source>
</evidence>
<evidence type="ECO:0000259" key="13">
    <source>
        <dbReference type="Pfam" id="PF00759"/>
    </source>
</evidence>
<dbReference type="KEGG" id="atr:18448615"/>
<dbReference type="GO" id="GO:0008810">
    <property type="term" value="F:cellulase activity"/>
    <property type="evidence" value="ECO:0007669"/>
    <property type="project" value="UniProtKB-EC"/>
</dbReference>
<feature type="transmembrane region" description="Helical" evidence="12">
    <location>
        <begin position="77"/>
        <end position="96"/>
    </location>
</feature>
<comment type="similarity">
    <text evidence="2 8 10">Belongs to the glycosyl hydrolase 9 (cellulase E) family.</text>
</comment>
<dbReference type="PANTHER" id="PTHR22298">
    <property type="entry name" value="ENDO-1,4-BETA-GLUCANASE"/>
    <property type="match status" value="1"/>
</dbReference>
<dbReference type="OrthoDB" id="10257085at2759"/>
<dbReference type="InterPro" id="IPR008928">
    <property type="entry name" value="6-hairpin_glycosidase_sf"/>
</dbReference>
<evidence type="ECO:0000256" key="2">
    <source>
        <dbReference type="ARBA" id="ARBA00007072"/>
    </source>
</evidence>
<name>U5DDA8_AMBTC</name>
<evidence type="ECO:0000256" key="8">
    <source>
        <dbReference type="PROSITE-ProRule" id="PRU10059"/>
    </source>
</evidence>
<dbReference type="HOGENOM" id="CLU_008926_1_3_1"/>
<dbReference type="AlphaFoldDB" id="U5DDA8"/>
<dbReference type="EMBL" id="KI392060">
    <property type="protein sequence ID" value="ERN20205.1"/>
    <property type="molecule type" value="Genomic_DNA"/>
</dbReference>
<protein>
    <recommendedName>
        <fullName evidence="10">Endoglucanase</fullName>
        <ecNumber evidence="10">3.2.1.4</ecNumber>
    </recommendedName>
</protein>
<dbReference type="EC" id="3.2.1.4" evidence="10"/>
<keyword evidence="12" id="KW-0472">Membrane</keyword>
<dbReference type="InterPro" id="IPR012341">
    <property type="entry name" value="6hp_glycosidase-like_sf"/>
</dbReference>
<gene>
    <name evidence="14" type="ORF">AMTR_s00066p00128970</name>
</gene>
<evidence type="ECO:0000256" key="9">
    <source>
        <dbReference type="PROSITE-ProRule" id="PRU10060"/>
    </source>
</evidence>
<evidence type="ECO:0000256" key="6">
    <source>
        <dbReference type="ARBA" id="ARBA00023295"/>
    </source>
</evidence>
<dbReference type="InterPro" id="IPR001701">
    <property type="entry name" value="Glyco_hydro_9"/>
</dbReference>
<proteinExistence type="inferred from homology"/>
<dbReference type="PROSITE" id="PS00698">
    <property type="entry name" value="GH9_3"/>
    <property type="match status" value="1"/>
</dbReference>
<dbReference type="PROSITE" id="PS00592">
    <property type="entry name" value="GH9_2"/>
    <property type="match status" value="1"/>
</dbReference>
<keyword evidence="7 8" id="KW-0624">Polysaccharide degradation</keyword>
<keyword evidence="12" id="KW-0812">Transmembrane</keyword>
<organism evidence="14 15">
    <name type="scientific">Amborella trichopoda</name>
    <dbReference type="NCBI Taxonomy" id="13333"/>
    <lineage>
        <taxon>Eukaryota</taxon>
        <taxon>Viridiplantae</taxon>
        <taxon>Streptophyta</taxon>
        <taxon>Embryophyta</taxon>
        <taxon>Tracheophyta</taxon>
        <taxon>Spermatophyta</taxon>
        <taxon>Magnoliopsida</taxon>
        <taxon>Amborellales</taxon>
        <taxon>Amborellaceae</taxon>
        <taxon>Amborella</taxon>
    </lineage>
</organism>
<feature type="region of interest" description="Disordered" evidence="11">
    <location>
        <begin position="1"/>
        <end position="22"/>
    </location>
</feature>
<evidence type="ECO:0000256" key="4">
    <source>
        <dbReference type="ARBA" id="ARBA00023001"/>
    </source>
</evidence>
<evidence type="ECO:0000313" key="14">
    <source>
        <dbReference type="EMBL" id="ERN20205.1"/>
    </source>
</evidence>
<dbReference type="SUPFAM" id="SSF48208">
    <property type="entry name" value="Six-hairpin glycosidases"/>
    <property type="match status" value="1"/>
</dbReference>
<evidence type="ECO:0000256" key="1">
    <source>
        <dbReference type="ARBA" id="ARBA00000966"/>
    </source>
</evidence>
<dbReference type="InterPro" id="IPR018221">
    <property type="entry name" value="Glyco_hydro_9_His_AS"/>
</dbReference>
<evidence type="ECO:0000256" key="7">
    <source>
        <dbReference type="ARBA" id="ARBA00023326"/>
    </source>
</evidence>
<keyword evidence="5 8" id="KW-0119">Carbohydrate metabolism</keyword>
<accession>U5DDA8</accession>
<evidence type="ECO:0000256" key="10">
    <source>
        <dbReference type="RuleBase" id="RU361166"/>
    </source>
</evidence>
<feature type="active site" evidence="9">
    <location>
        <position position="561"/>
    </location>
</feature>
<comment type="catalytic activity">
    <reaction evidence="1 10">
        <text>Endohydrolysis of (1-&gt;4)-beta-D-glucosidic linkages in cellulose, lichenin and cereal beta-D-glucans.</text>
        <dbReference type="EC" id="3.2.1.4"/>
    </reaction>
</comment>
<keyword evidence="15" id="KW-1185">Reference proteome</keyword>
<keyword evidence="4 10" id="KW-0136">Cellulose degradation</keyword>
<feature type="compositionally biased region" description="Basic and acidic residues" evidence="11">
    <location>
        <begin position="13"/>
        <end position="22"/>
    </location>
</feature>
<keyword evidence="3 8" id="KW-0378">Hydrolase</keyword>
<dbReference type="Gene3D" id="1.50.10.10">
    <property type="match status" value="1"/>
</dbReference>
<evidence type="ECO:0000256" key="11">
    <source>
        <dbReference type="SAM" id="MobiDB-lite"/>
    </source>
</evidence>